<proteinExistence type="predicted"/>
<gene>
    <name evidence="1" type="ORF">SAMN05216283_103213</name>
</gene>
<dbReference type="AlphaFoldDB" id="A0A1I2GZP9"/>
<dbReference type="EMBL" id="FONW01000003">
    <property type="protein sequence ID" value="SFF23265.1"/>
    <property type="molecule type" value="Genomic_DNA"/>
</dbReference>
<evidence type="ECO:0000313" key="1">
    <source>
        <dbReference type="EMBL" id="SFF23265.1"/>
    </source>
</evidence>
<protein>
    <submittedName>
        <fullName evidence="1">Uncharacterized protein</fullName>
    </submittedName>
</protein>
<keyword evidence="2" id="KW-1185">Reference proteome</keyword>
<organism evidence="1 2">
    <name type="scientific">Sunxiuqinia elliptica</name>
    <dbReference type="NCBI Taxonomy" id="655355"/>
    <lineage>
        <taxon>Bacteria</taxon>
        <taxon>Pseudomonadati</taxon>
        <taxon>Bacteroidota</taxon>
        <taxon>Bacteroidia</taxon>
        <taxon>Marinilabiliales</taxon>
        <taxon>Prolixibacteraceae</taxon>
        <taxon>Sunxiuqinia</taxon>
    </lineage>
</organism>
<name>A0A1I2GZP9_9BACT</name>
<accession>A0A1I2GZP9</accession>
<reference evidence="1 2" key="1">
    <citation type="submission" date="2016-10" db="EMBL/GenBank/DDBJ databases">
        <authorList>
            <person name="de Groot N.N."/>
        </authorList>
    </citation>
    <scope>NUCLEOTIDE SEQUENCE [LARGE SCALE GENOMIC DNA]</scope>
    <source>
        <strain evidence="1 2">CGMCC 1.9156</strain>
    </source>
</reference>
<dbReference type="Proteomes" id="UP000198964">
    <property type="component" value="Unassembled WGS sequence"/>
</dbReference>
<dbReference type="STRING" id="655355.SAMN05216283_103213"/>
<sequence>MLKSSGNGAFFYAPELVQRKYSPPFYCEQKIKKAKCRNNFFSIYSGKSPNLIGVQMNDMDGLVLFCLLRFLTF</sequence>
<evidence type="ECO:0000313" key="2">
    <source>
        <dbReference type="Proteomes" id="UP000198964"/>
    </source>
</evidence>